<dbReference type="PROSITE" id="PS50860">
    <property type="entry name" value="AA_TRNA_LIGASE_II_ALA"/>
    <property type="match status" value="1"/>
</dbReference>
<dbReference type="InterPro" id="IPR018163">
    <property type="entry name" value="Thr/Ala-tRNA-synth_IIc_edit"/>
</dbReference>
<dbReference type="InterPro" id="IPR018164">
    <property type="entry name" value="Ala-tRNA-synth_IIc_N"/>
</dbReference>
<dbReference type="SMART" id="SM00863">
    <property type="entry name" value="tRNA_SAD"/>
    <property type="match status" value="1"/>
</dbReference>
<dbReference type="InterPro" id="IPR051335">
    <property type="entry name" value="Alanyl-tRNA_Editing_Enzymes"/>
</dbReference>
<evidence type="ECO:0000256" key="2">
    <source>
        <dbReference type="ARBA" id="ARBA00004496"/>
    </source>
</evidence>
<dbReference type="Pfam" id="PF07973">
    <property type="entry name" value="tRNA_SAD"/>
    <property type="match status" value="1"/>
</dbReference>
<dbReference type="SUPFAM" id="SSF55186">
    <property type="entry name" value="ThrRS/AlaRS common domain"/>
    <property type="match status" value="1"/>
</dbReference>
<evidence type="ECO:0000256" key="4">
    <source>
        <dbReference type="ARBA" id="ARBA00022833"/>
    </source>
</evidence>
<dbReference type="Proteomes" id="UP000053681">
    <property type="component" value="Unassembled WGS sequence"/>
</dbReference>
<dbReference type="GO" id="GO:0006419">
    <property type="term" value="P:alanyl-tRNA aminoacylation"/>
    <property type="evidence" value="ECO:0007669"/>
    <property type="project" value="InterPro"/>
</dbReference>
<name>A0A0V8JHL5_9BACI</name>
<proteinExistence type="predicted"/>
<dbReference type="Gene3D" id="3.10.310.40">
    <property type="match status" value="1"/>
</dbReference>
<organism evidence="6 7">
    <name type="scientific">Priestia veravalensis</name>
    <dbReference type="NCBI Taxonomy" id="1414648"/>
    <lineage>
        <taxon>Bacteria</taxon>
        <taxon>Bacillati</taxon>
        <taxon>Bacillota</taxon>
        <taxon>Bacilli</taxon>
        <taxon>Bacillales</taxon>
        <taxon>Bacillaceae</taxon>
        <taxon>Priestia</taxon>
    </lineage>
</organism>
<reference evidence="6 7" key="1">
    <citation type="submission" date="2015-11" db="EMBL/GenBank/DDBJ databases">
        <title>Bacillus caseinolyticus sp nov.</title>
        <authorList>
            <person name="Dastager S.G."/>
            <person name="Mawlankar R."/>
        </authorList>
    </citation>
    <scope>NUCLEOTIDE SEQUENCE [LARGE SCALE GENOMIC DNA]</scope>
    <source>
        <strain evidence="6 7">SGD-V-76</strain>
    </source>
</reference>
<feature type="domain" description="Alanyl-transfer RNA synthetases family profile" evidence="5">
    <location>
        <begin position="1"/>
        <end position="222"/>
    </location>
</feature>
<dbReference type="GO" id="GO:0004813">
    <property type="term" value="F:alanine-tRNA ligase activity"/>
    <property type="evidence" value="ECO:0007669"/>
    <property type="project" value="InterPro"/>
</dbReference>
<dbReference type="GO" id="GO:0003676">
    <property type="term" value="F:nucleic acid binding"/>
    <property type="evidence" value="ECO:0007669"/>
    <property type="project" value="InterPro"/>
</dbReference>
<dbReference type="EMBL" id="LNQP01000079">
    <property type="protein sequence ID" value="KSU86526.1"/>
    <property type="molecule type" value="Genomic_DNA"/>
</dbReference>
<dbReference type="SUPFAM" id="SSF50447">
    <property type="entry name" value="Translation proteins"/>
    <property type="match status" value="1"/>
</dbReference>
<comment type="cofactor">
    <cofactor evidence="1">
        <name>Zn(2+)</name>
        <dbReference type="ChEBI" id="CHEBI:29105"/>
    </cofactor>
</comment>
<dbReference type="Pfam" id="PF01411">
    <property type="entry name" value="tRNA-synt_2c"/>
    <property type="match status" value="1"/>
</dbReference>
<evidence type="ECO:0000313" key="6">
    <source>
        <dbReference type="EMBL" id="KSU86526.1"/>
    </source>
</evidence>
<dbReference type="PANTHER" id="PTHR43462">
    <property type="entry name" value="ALANYL-TRNA EDITING PROTEIN"/>
    <property type="match status" value="1"/>
</dbReference>
<dbReference type="InterPro" id="IPR012947">
    <property type="entry name" value="tRNA_SAD"/>
</dbReference>
<keyword evidence="4" id="KW-0862">Zinc</keyword>
<dbReference type="GO" id="GO:0002161">
    <property type="term" value="F:aminoacyl-tRNA deacylase activity"/>
    <property type="evidence" value="ECO:0007669"/>
    <property type="project" value="UniProtKB-ARBA"/>
</dbReference>
<dbReference type="InterPro" id="IPR018165">
    <property type="entry name" value="Ala-tRNA-synth_IIc_core"/>
</dbReference>
<gene>
    <name evidence="6" type="ORF">AS180_18100</name>
</gene>
<dbReference type="RefSeq" id="WP_062687256.1">
    <property type="nucleotide sequence ID" value="NZ_KQ758694.1"/>
</dbReference>
<evidence type="ECO:0000259" key="5">
    <source>
        <dbReference type="PROSITE" id="PS50860"/>
    </source>
</evidence>
<evidence type="ECO:0000313" key="7">
    <source>
        <dbReference type="Proteomes" id="UP000053681"/>
    </source>
</evidence>
<keyword evidence="7" id="KW-1185">Reference proteome</keyword>
<dbReference type="Gene3D" id="2.40.30.130">
    <property type="match status" value="1"/>
</dbReference>
<dbReference type="PANTHER" id="PTHR43462:SF1">
    <property type="entry name" value="ALANYL-TRNA EDITING PROTEIN AARSD1"/>
    <property type="match status" value="1"/>
</dbReference>
<protein>
    <submittedName>
        <fullName evidence="6">Alanyl-tRNA editing protein</fullName>
    </submittedName>
</protein>
<evidence type="ECO:0000256" key="3">
    <source>
        <dbReference type="ARBA" id="ARBA00022723"/>
    </source>
</evidence>
<keyword evidence="3" id="KW-0479">Metal-binding</keyword>
<accession>A0A0V8JHL5</accession>
<dbReference type="GO" id="GO:0005737">
    <property type="term" value="C:cytoplasm"/>
    <property type="evidence" value="ECO:0007669"/>
    <property type="project" value="UniProtKB-SubCell"/>
</dbReference>
<dbReference type="InterPro" id="IPR009000">
    <property type="entry name" value="Transl_B-barrel_sf"/>
</dbReference>
<dbReference type="GO" id="GO:0046872">
    <property type="term" value="F:metal ion binding"/>
    <property type="evidence" value="ECO:0007669"/>
    <property type="project" value="UniProtKB-KW"/>
</dbReference>
<comment type="subcellular location">
    <subcellularLocation>
        <location evidence="2">Cytoplasm</location>
    </subcellularLocation>
</comment>
<dbReference type="AlphaFoldDB" id="A0A0V8JHL5"/>
<dbReference type="GO" id="GO:0005524">
    <property type="term" value="F:ATP binding"/>
    <property type="evidence" value="ECO:0007669"/>
    <property type="project" value="InterPro"/>
</dbReference>
<comment type="caution">
    <text evidence="6">The sequence shown here is derived from an EMBL/GenBank/DDBJ whole genome shotgun (WGS) entry which is preliminary data.</text>
</comment>
<evidence type="ECO:0000256" key="1">
    <source>
        <dbReference type="ARBA" id="ARBA00001947"/>
    </source>
</evidence>
<sequence>MIERIYYTSPYTTKWTASILSAFESNNHYYVELNKTAFYPEGGGQPSDTGTIAGHKVLDVVEKDHSVFHEIDTLLEVNTRVECEINWNRRFDHMQQHTGQHLLSAILSDVFNIHTVSFHLGKDIASIDVNVSSINEDTLIEIEQTVNKAIYANKPLSTYYVSQDQLSTLSLRKMPDLEDEQIRIVEIDTLDTSACCGTHVRSTGELGIIKLLKTEKQRGQIRLFFKCGMRALKDYEQTHRILSHVSHHFSTKSELILERLQKLEADFKILSKQNEVLKSENAHYLAQSLLDKKQGIVLVHEFEDKTLKDGQAIIKQLLQTENMIGIFSSSLEPKVILAHSTDRIHSGNLFKEHLNRFNGKGGGGINQAQAQFSTMEDRNHFISYLQEYLQKV</sequence>
<dbReference type="Gene3D" id="3.30.980.10">
    <property type="entry name" value="Threonyl-trna Synthetase, Chain A, domain 2"/>
    <property type="match status" value="1"/>
</dbReference>